<dbReference type="CDD" id="cd15831">
    <property type="entry name" value="BTAD"/>
    <property type="match status" value="1"/>
</dbReference>
<organism evidence="7 8">
    <name type="scientific">Propioniciclava tarda</name>
    <dbReference type="NCBI Taxonomy" id="433330"/>
    <lineage>
        <taxon>Bacteria</taxon>
        <taxon>Bacillati</taxon>
        <taxon>Actinomycetota</taxon>
        <taxon>Actinomycetes</taxon>
        <taxon>Propionibacteriales</taxon>
        <taxon>Propionibacteriaceae</taxon>
        <taxon>Propioniciclava</taxon>
    </lineage>
</organism>
<evidence type="ECO:0000256" key="4">
    <source>
        <dbReference type="ARBA" id="ARBA00023163"/>
    </source>
</evidence>
<evidence type="ECO:0000259" key="6">
    <source>
        <dbReference type="PROSITE" id="PS51755"/>
    </source>
</evidence>
<protein>
    <submittedName>
        <fullName evidence="7">AfsR/SARP family transcriptional regulator</fullName>
    </submittedName>
</protein>
<dbReference type="PANTHER" id="PTHR35807:SF1">
    <property type="entry name" value="TRANSCRIPTIONAL REGULATOR REDD"/>
    <property type="match status" value="1"/>
</dbReference>
<dbReference type="GO" id="GO:0006355">
    <property type="term" value="P:regulation of DNA-templated transcription"/>
    <property type="evidence" value="ECO:0007669"/>
    <property type="project" value="InterPro"/>
</dbReference>
<dbReference type="Pfam" id="PF00486">
    <property type="entry name" value="Trans_reg_C"/>
    <property type="match status" value="1"/>
</dbReference>
<dbReference type="AlphaFoldDB" id="A0A4Q9KKP3"/>
<dbReference type="InterPro" id="IPR051677">
    <property type="entry name" value="AfsR-DnrI-RedD_regulator"/>
</dbReference>
<dbReference type="InterPro" id="IPR001867">
    <property type="entry name" value="OmpR/PhoB-type_DNA-bd"/>
</dbReference>
<dbReference type="OrthoDB" id="3795727at2"/>
<dbReference type="SMART" id="SM00862">
    <property type="entry name" value="Trans_reg_C"/>
    <property type="match status" value="1"/>
</dbReference>
<keyword evidence="2" id="KW-0805">Transcription regulation</keyword>
<evidence type="ECO:0000256" key="3">
    <source>
        <dbReference type="ARBA" id="ARBA00023125"/>
    </source>
</evidence>
<evidence type="ECO:0000256" key="2">
    <source>
        <dbReference type="ARBA" id="ARBA00023015"/>
    </source>
</evidence>
<keyword evidence="8" id="KW-1185">Reference proteome</keyword>
<sequence length="889" mass="93379">MGDQRVIRVQLLGPVSATIEGRSTALRGRLPAVLLSLLAVQPGRTLSADQLIERAWTGSPPPTAGSALRVHITKIRQAFAPLPTGLATTARGYRLDPAVVSTDVAELATLTAGLEAVPDPAEALARVDRALALFQGRAFAGFVDDDELRAEAGRLDELRLDLEESRAELLLALGRHGEASTELVKLVRAQPLRERRSRLLMLAQYRSGRQAEALATYGDLRNRLSEELGLDPSSEARELEVQILRQDASLTLRGPQPGPAKLTDAGRPRALRPAAASTDVLLMVVAGRLAALDEATARLVKLAAIMDDAARPAVLASAMGREESDLAALGSRAAASGLLELAGEGRAWRVPRRERRNAVLQSLSDGERAALHALAGQALLKRGTVPALVRGAWHLIESGRDALGAGRAAVRAVDACLEQGASRTADDLCLAALDVLPASSPVAVDLLTRRVRTLTLLGRTAEVEAVWRAAIEAARASGDASRFALAVLAQEWAMRSFHVVNRDLRTLLTEALARVGPGPTALRTRLVCALMMDGMLGTAQLAETERLADEIRSDAEATGDPVALASACRARHTVLRGHPDFAARAQALDAFLAAAQQTGDEWWAAISLLGRLYDLFVVGRHAEVPELLMRLDLPGGNSAATRVSWHHALTQASLARDRGDLASAIRWGERGLLRGAEAGIPDAPAASALNQFLVVFLRGSTAALLPHLHASAQQGAEHAMALAIVAIAEAQAGNRAAAGALIGRALDRLPQDSLEAKPVALACAAQAAAASGLADLAPRLDAELRPYSGQFATFGQVTATFGPVDRCLGLLSALQGDADRSVALLAAAQRQAATAALVPWEVLSAADAVGVLRSSGRLAEAEALASEHRTTAARLGLQGCLARFSAAAS</sequence>
<feature type="DNA-binding region" description="OmpR/PhoB-type" evidence="5">
    <location>
        <begin position="1"/>
        <end position="97"/>
    </location>
</feature>
<dbReference type="EMBL" id="SDMR01000016">
    <property type="protein sequence ID" value="TBT94209.1"/>
    <property type="molecule type" value="Genomic_DNA"/>
</dbReference>
<dbReference type="Gene3D" id="1.10.10.10">
    <property type="entry name" value="Winged helix-like DNA-binding domain superfamily/Winged helix DNA-binding domain"/>
    <property type="match status" value="1"/>
</dbReference>
<comment type="similarity">
    <text evidence="1">Belongs to the AfsR/DnrI/RedD regulatory family.</text>
</comment>
<dbReference type="InterPro" id="IPR016032">
    <property type="entry name" value="Sig_transdc_resp-reg_C-effctor"/>
</dbReference>
<dbReference type="InterPro" id="IPR011990">
    <property type="entry name" value="TPR-like_helical_dom_sf"/>
</dbReference>
<feature type="domain" description="OmpR/PhoB-type" evidence="6">
    <location>
        <begin position="1"/>
        <end position="97"/>
    </location>
</feature>
<dbReference type="SUPFAM" id="SSF46894">
    <property type="entry name" value="C-terminal effector domain of the bipartite response regulators"/>
    <property type="match status" value="1"/>
</dbReference>
<dbReference type="PROSITE" id="PS51755">
    <property type="entry name" value="OMPR_PHOB"/>
    <property type="match status" value="1"/>
</dbReference>
<dbReference type="Gene3D" id="1.25.40.10">
    <property type="entry name" value="Tetratricopeptide repeat domain"/>
    <property type="match status" value="1"/>
</dbReference>
<dbReference type="InterPro" id="IPR036388">
    <property type="entry name" value="WH-like_DNA-bd_sf"/>
</dbReference>
<name>A0A4Q9KKP3_PROTD</name>
<evidence type="ECO:0000256" key="1">
    <source>
        <dbReference type="ARBA" id="ARBA00005820"/>
    </source>
</evidence>
<reference evidence="7 8" key="1">
    <citation type="submission" date="2019-01" db="EMBL/GenBank/DDBJ databases">
        <title>Lactibacter flavus gen. nov., sp. nov., a novel bacterium of the family Propionibacteriaceae isolated from raw milk and dairy products.</title>
        <authorList>
            <person name="Huptas C."/>
            <person name="Wenning M."/>
            <person name="Breitenwieser F."/>
            <person name="Doll E."/>
            <person name="Von Neubeck M."/>
            <person name="Busse H.-J."/>
            <person name="Scherer S."/>
        </authorList>
    </citation>
    <scope>NUCLEOTIDE SEQUENCE [LARGE SCALE GENOMIC DNA]</scope>
    <source>
        <strain evidence="7 8">DSM 22130</strain>
    </source>
</reference>
<evidence type="ECO:0000256" key="5">
    <source>
        <dbReference type="PROSITE-ProRule" id="PRU01091"/>
    </source>
</evidence>
<dbReference type="GO" id="GO:0000160">
    <property type="term" value="P:phosphorelay signal transduction system"/>
    <property type="evidence" value="ECO:0007669"/>
    <property type="project" value="InterPro"/>
</dbReference>
<dbReference type="InterPro" id="IPR005158">
    <property type="entry name" value="BTAD"/>
</dbReference>
<evidence type="ECO:0000313" key="8">
    <source>
        <dbReference type="Proteomes" id="UP000291933"/>
    </source>
</evidence>
<dbReference type="SMART" id="SM01043">
    <property type="entry name" value="BTAD"/>
    <property type="match status" value="1"/>
</dbReference>
<dbReference type="PANTHER" id="PTHR35807">
    <property type="entry name" value="TRANSCRIPTIONAL REGULATOR REDD-RELATED"/>
    <property type="match status" value="1"/>
</dbReference>
<keyword evidence="4" id="KW-0804">Transcription</keyword>
<comment type="caution">
    <text evidence="7">The sequence shown here is derived from an EMBL/GenBank/DDBJ whole genome shotgun (WGS) entry which is preliminary data.</text>
</comment>
<evidence type="ECO:0000313" key="7">
    <source>
        <dbReference type="EMBL" id="TBT94209.1"/>
    </source>
</evidence>
<keyword evidence="3 5" id="KW-0238">DNA-binding</keyword>
<dbReference type="Proteomes" id="UP000291933">
    <property type="component" value="Unassembled WGS sequence"/>
</dbReference>
<dbReference type="SUPFAM" id="SSF48452">
    <property type="entry name" value="TPR-like"/>
    <property type="match status" value="1"/>
</dbReference>
<accession>A0A4Q9KKP3</accession>
<dbReference type="GO" id="GO:0003677">
    <property type="term" value="F:DNA binding"/>
    <property type="evidence" value="ECO:0007669"/>
    <property type="project" value="UniProtKB-UniRule"/>
</dbReference>
<proteinExistence type="inferred from homology"/>
<gene>
    <name evidence="7" type="ORF">ET996_11650</name>
</gene>
<dbReference type="Pfam" id="PF03704">
    <property type="entry name" value="BTAD"/>
    <property type="match status" value="1"/>
</dbReference>